<organism evidence="7 8">
    <name type="scientific">Granulicella rosea</name>
    <dbReference type="NCBI Taxonomy" id="474952"/>
    <lineage>
        <taxon>Bacteria</taxon>
        <taxon>Pseudomonadati</taxon>
        <taxon>Acidobacteriota</taxon>
        <taxon>Terriglobia</taxon>
        <taxon>Terriglobales</taxon>
        <taxon>Acidobacteriaceae</taxon>
        <taxon>Granulicella</taxon>
    </lineage>
</organism>
<feature type="transmembrane region" description="Helical" evidence="5">
    <location>
        <begin position="384"/>
        <end position="405"/>
    </location>
</feature>
<proteinExistence type="predicted"/>
<feature type="domain" description="O-antigen ligase-related" evidence="6">
    <location>
        <begin position="235"/>
        <end position="359"/>
    </location>
</feature>
<evidence type="ECO:0000256" key="2">
    <source>
        <dbReference type="ARBA" id="ARBA00022692"/>
    </source>
</evidence>
<evidence type="ECO:0000256" key="4">
    <source>
        <dbReference type="ARBA" id="ARBA00023136"/>
    </source>
</evidence>
<keyword evidence="8" id="KW-1185">Reference proteome</keyword>
<dbReference type="RefSeq" id="WP_089407368.1">
    <property type="nucleotide sequence ID" value="NZ_FZOU01000001.1"/>
</dbReference>
<sequence>MPFIVLIPGILCAIALARTSPQRAFMNVYLPVFLLLPTYYVWKVAALPPIGFAEATALPLGIGIILKDVAHWRFGRSDLWMALFILSSCYADRAAGNTSVSTFELFACICMAGVPYMAGKLLIEQYDLRTETLKRIVFLFFIVGIISAYEYKMGRNPFGLIFDRFFPGQVFGWKTQIRWGFGRVSGPFAQSELAGMMFSFALLLALYLSYMKLWEPKFSRAPWLPFSKTKIITGVILFTLLMTQARGPWLGCLFAVPIAFIGRSKHILRTSILVFCVCAPLAIGSYVAVKHYTSGPVTSDEQQTARYREDLVSNYMPVVERGGAFGWGKDFPRVAGQGSIDNEYLYLALTQGYVGVFALCLLALEAFIQLTKPAVFGGIVSYRYFAFTLGGILAGLLLTLATVFLGNQPYELFFLLIGWSQSLEPRIGEVKAPLRHFQTIYT</sequence>
<dbReference type="OrthoDB" id="9148522at2"/>
<feature type="transmembrane region" description="Helical" evidence="5">
    <location>
        <begin position="193"/>
        <end position="210"/>
    </location>
</feature>
<dbReference type="InterPro" id="IPR007016">
    <property type="entry name" value="O-antigen_ligase-rel_domated"/>
</dbReference>
<gene>
    <name evidence="7" type="ORF">SAMN05421770_1011143</name>
</gene>
<evidence type="ECO:0000256" key="5">
    <source>
        <dbReference type="SAM" id="Phobius"/>
    </source>
</evidence>
<keyword evidence="3 5" id="KW-1133">Transmembrane helix</keyword>
<protein>
    <submittedName>
        <fullName evidence="7">O-Antigen ligase</fullName>
    </submittedName>
</protein>
<evidence type="ECO:0000256" key="1">
    <source>
        <dbReference type="ARBA" id="ARBA00004141"/>
    </source>
</evidence>
<feature type="transmembrane region" description="Helical" evidence="5">
    <location>
        <begin position="135"/>
        <end position="151"/>
    </location>
</feature>
<feature type="transmembrane region" description="Helical" evidence="5">
    <location>
        <begin position="102"/>
        <end position="123"/>
    </location>
</feature>
<keyword evidence="4 5" id="KW-0472">Membrane</keyword>
<keyword evidence="2 5" id="KW-0812">Transmembrane</keyword>
<dbReference type="GO" id="GO:0016874">
    <property type="term" value="F:ligase activity"/>
    <property type="evidence" value="ECO:0007669"/>
    <property type="project" value="UniProtKB-KW"/>
</dbReference>
<dbReference type="Pfam" id="PF04932">
    <property type="entry name" value="Wzy_C"/>
    <property type="match status" value="1"/>
</dbReference>
<evidence type="ECO:0000313" key="8">
    <source>
        <dbReference type="Proteomes" id="UP000198356"/>
    </source>
</evidence>
<name>A0A239ET34_9BACT</name>
<dbReference type="PANTHER" id="PTHR37422:SF13">
    <property type="entry name" value="LIPOPOLYSACCHARIDE BIOSYNTHESIS PROTEIN PA4999-RELATED"/>
    <property type="match status" value="1"/>
</dbReference>
<feature type="transmembrane region" description="Helical" evidence="5">
    <location>
        <begin position="267"/>
        <end position="289"/>
    </location>
</feature>
<feature type="transmembrane region" description="Helical" evidence="5">
    <location>
        <begin position="344"/>
        <end position="364"/>
    </location>
</feature>
<dbReference type="PANTHER" id="PTHR37422">
    <property type="entry name" value="TEICHURONIC ACID BIOSYNTHESIS PROTEIN TUAE"/>
    <property type="match status" value="1"/>
</dbReference>
<comment type="subcellular location">
    <subcellularLocation>
        <location evidence="1">Membrane</location>
        <topology evidence="1">Multi-pass membrane protein</topology>
    </subcellularLocation>
</comment>
<evidence type="ECO:0000313" key="7">
    <source>
        <dbReference type="EMBL" id="SNS47749.1"/>
    </source>
</evidence>
<evidence type="ECO:0000256" key="3">
    <source>
        <dbReference type="ARBA" id="ARBA00022989"/>
    </source>
</evidence>
<dbReference type="EMBL" id="FZOU01000001">
    <property type="protein sequence ID" value="SNS47749.1"/>
    <property type="molecule type" value="Genomic_DNA"/>
</dbReference>
<dbReference type="Proteomes" id="UP000198356">
    <property type="component" value="Unassembled WGS sequence"/>
</dbReference>
<dbReference type="InterPro" id="IPR051533">
    <property type="entry name" value="WaaL-like"/>
</dbReference>
<accession>A0A239ET34</accession>
<evidence type="ECO:0000259" key="6">
    <source>
        <dbReference type="Pfam" id="PF04932"/>
    </source>
</evidence>
<dbReference type="AlphaFoldDB" id="A0A239ET34"/>
<dbReference type="GO" id="GO:0016020">
    <property type="term" value="C:membrane"/>
    <property type="evidence" value="ECO:0007669"/>
    <property type="project" value="UniProtKB-SubCell"/>
</dbReference>
<keyword evidence="7" id="KW-0436">Ligase</keyword>
<reference evidence="7 8" key="1">
    <citation type="submission" date="2017-06" db="EMBL/GenBank/DDBJ databases">
        <authorList>
            <person name="Kim H.J."/>
            <person name="Triplett B.A."/>
        </authorList>
    </citation>
    <scope>NUCLEOTIDE SEQUENCE [LARGE SCALE GENOMIC DNA]</scope>
    <source>
        <strain evidence="7 8">DSM 18704</strain>
    </source>
</reference>